<sequence>MPHDPYLVGDDVLMVVAPMNILEWGEGGFPPSNQEPAVMTMSIFADCLYQRQGEEKETYLLMEKYPVHLSGCCKAVGNFSDSA</sequence>
<proteinExistence type="predicted"/>
<dbReference type="EMBL" id="BMAW01083886">
    <property type="protein sequence ID" value="GFU36067.1"/>
    <property type="molecule type" value="Genomic_DNA"/>
</dbReference>
<evidence type="ECO:0000313" key="1">
    <source>
        <dbReference type="EMBL" id="GFU36067.1"/>
    </source>
</evidence>
<comment type="caution">
    <text evidence="1">The sequence shown here is derived from an EMBL/GenBank/DDBJ whole genome shotgun (WGS) entry which is preliminary data.</text>
</comment>
<organism evidence="1 2">
    <name type="scientific">Nephila pilipes</name>
    <name type="common">Giant wood spider</name>
    <name type="synonym">Nephila maculata</name>
    <dbReference type="NCBI Taxonomy" id="299642"/>
    <lineage>
        <taxon>Eukaryota</taxon>
        <taxon>Metazoa</taxon>
        <taxon>Ecdysozoa</taxon>
        <taxon>Arthropoda</taxon>
        <taxon>Chelicerata</taxon>
        <taxon>Arachnida</taxon>
        <taxon>Araneae</taxon>
        <taxon>Araneomorphae</taxon>
        <taxon>Entelegynae</taxon>
        <taxon>Araneoidea</taxon>
        <taxon>Nephilidae</taxon>
        <taxon>Nephila</taxon>
    </lineage>
</organism>
<reference evidence="1" key="1">
    <citation type="submission" date="2020-08" db="EMBL/GenBank/DDBJ databases">
        <title>Multicomponent nature underlies the extraordinary mechanical properties of spider dragline silk.</title>
        <authorList>
            <person name="Kono N."/>
            <person name="Nakamura H."/>
            <person name="Mori M."/>
            <person name="Yoshida Y."/>
            <person name="Ohtoshi R."/>
            <person name="Malay A.D."/>
            <person name="Moran D.A.P."/>
            <person name="Tomita M."/>
            <person name="Numata K."/>
            <person name="Arakawa K."/>
        </authorList>
    </citation>
    <scope>NUCLEOTIDE SEQUENCE</scope>
</reference>
<accession>A0A8X6UP72</accession>
<gene>
    <name evidence="1" type="ORF">NPIL_174601</name>
</gene>
<evidence type="ECO:0000313" key="2">
    <source>
        <dbReference type="Proteomes" id="UP000887013"/>
    </source>
</evidence>
<keyword evidence="2" id="KW-1185">Reference proteome</keyword>
<dbReference type="Proteomes" id="UP000887013">
    <property type="component" value="Unassembled WGS sequence"/>
</dbReference>
<protein>
    <submittedName>
        <fullName evidence="1">Uncharacterized protein</fullName>
    </submittedName>
</protein>
<dbReference type="AlphaFoldDB" id="A0A8X6UP72"/>
<name>A0A8X6UP72_NEPPI</name>